<feature type="coiled-coil region" evidence="1">
    <location>
        <begin position="19"/>
        <end position="46"/>
    </location>
</feature>
<keyword evidence="2" id="KW-0808">Transferase</keyword>
<dbReference type="GO" id="GO:0016301">
    <property type="term" value="F:kinase activity"/>
    <property type="evidence" value="ECO:0007669"/>
    <property type="project" value="UniProtKB-KW"/>
</dbReference>
<organism evidence="2">
    <name type="scientific">Siphoviridae sp. ctgN495</name>
    <dbReference type="NCBI Taxonomy" id="2825608"/>
    <lineage>
        <taxon>Viruses</taxon>
        <taxon>Duplodnaviria</taxon>
        <taxon>Heunggongvirae</taxon>
        <taxon>Uroviricota</taxon>
        <taxon>Caudoviricetes</taxon>
    </lineage>
</organism>
<keyword evidence="1" id="KW-0175">Coiled coil</keyword>
<sequence>MDQKESAIQNNIRTQSKLIQDYIEKVRQQKKEIEMLQSEIDRLTFIIQDYQCMMIVNKR</sequence>
<dbReference type="EMBL" id="BK016063">
    <property type="protein sequence ID" value="DAF92294.1"/>
    <property type="molecule type" value="Genomic_DNA"/>
</dbReference>
<accession>A0A8S5UD42</accession>
<evidence type="ECO:0000256" key="1">
    <source>
        <dbReference type="SAM" id="Coils"/>
    </source>
</evidence>
<evidence type="ECO:0000313" key="2">
    <source>
        <dbReference type="EMBL" id="DAF92294.1"/>
    </source>
</evidence>
<reference evidence="2" key="1">
    <citation type="journal article" date="2021" name="Proc. Natl. Acad. Sci. U.S.A.">
        <title>A Catalog of Tens of Thousands of Viruses from Human Metagenomes Reveals Hidden Associations with Chronic Diseases.</title>
        <authorList>
            <person name="Tisza M.J."/>
            <person name="Buck C.B."/>
        </authorList>
    </citation>
    <scope>NUCLEOTIDE SEQUENCE</scope>
    <source>
        <strain evidence="2">CtgN495</strain>
    </source>
</reference>
<name>A0A8S5UD42_9CAUD</name>
<keyword evidence="2" id="KW-0418">Kinase</keyword>
<protein>
    <submittedName>
        <fullName evidence="2">cGMP-dependent protein kinase 1</fullName>
    </submittedName>
</protein>
<proteinExistence type="predicted"/>